<feature type="region of interest" description="Disordered" evidence="1">
    <location>
        <begin position="61"/>
        <end position="82"/>
    </location>
</feature>
<dbReference type="AlphaFoldDB" id="A0A401SIF0"/>
<dbReference type="Proteomes" id="UP000287033">
    <property type="component" value="Unassembled WGS sequence"/>
</dbReference>
<evidence type="ECO:0000256" key="1">
    <source>
        <dbReference type="SAM" id="MobiDB-lite"/>
    </source>
</evidence>
<dbReference type="EMBL" id="BEZZ01000287">
    <property type="protein sequence ID" value="GCC30177.1"/>
    <property type="molecule type" value="Genomic_DNA"/>
</dbReference>
<proteinExistence type="predicted"/>
<gene>
    <name evidence="2" type="ORF">chiPu_0008625</name>
</gene>
<name>A0A401SIF0_CHIPU</name>
<protein>
    <submittedName>
        <fullName evidence="2">Uncharacterized protein</fullName>
    </submittedName>
</protein>
<feature type="region of interest" description="Disordered" evidence="1">
    <location>
        <begin position="1"/>
        <end position="48"/>
    </location>
</feature>
<sequence length="82" mass="8754">MPAESRNSQAVAKKREELRLQSGPQGRKSGRLNRTTGEGLAAAGFPGSQSHLEHSKVYGISGKGSYGGVGSQFTYDLSERQD</sequence>
<evidence type="ECO:0000313" key="3">
    <source>
        <dbReference type="Proteomes" id="UP000287033"/>
    </source>
</evidence>
<keyword evidence="3" id="KW-1185">Reference proteome</keyword>
<accession>A0A401SIF0</accession>
<feature type="compositionally biased region" description="Polar residues" evidence="1">
    <location>
        <begin position="1"/>
        <end position="10"/>
    </location>
</feature>
<reference evidence="2 3" key="1">
    <citation type="journal article" date="2018" name="Nat. Ecol. Evol.">
        <title>Shark genomes provide insights into elasmobranch evolution and the origin of vertebrates.</title>
        <authorList>
            <person name="Hara Y"/>
            <person name="Yamaguchi K"/>
            <person name="Onimaru K"/>
            <person name="Kadota M"/>
            <person name="Koyanagi M"/>
            <person name="Keeley SD"/>
            <person name="Tatsumi K"/>
            <person name="Tanaka K"/>
            <person name="Motone F"/>
            <person name="Kageyama Y"/>
            <person name="Nozu R"/>
            <person name="Adachi N"/>
            <person name="Nishimura O"/>
            <person name="Nakagawa R"/>
            <person name="Tanegashima C"/>
            <person name="Kiyatake I"/>
            <person name="Matsumoto R"/>
            <person name="Murakumo K"/>
            <person name="Nishida K"/>
            <person name="Terakita A"/>
            <person name="Kuratani S"/>
            <person name="Sato K"/>
            <person name="Hyodo S Kuraku.S."/>
        </authorList>
    </citation>
    <scope>NUCLEOTIDE SEQUENCE [LARGE SCALE GENOMIC DNA]</scope>
</reference>
<organism evidence="2 3">
    <name type="scientific">Chiloscyllium punctatum</name>
    <name type="common">Brownbanded bambooshark</name>
    <name type="synonym">Hemiscyllium punctatum</name>
    <dbReference type="NCBI Taxonomy" id="137246"/>
    <lineage>
        <taxon>Eukaryota</taxon>
        <taxon>Metazoa</taxon>
        <taxon>Chordata</taxon>
        <taxon>Craniata</taxon>
        <taxon>Vertebrata</taxon>
        <taxon>Chondrichthyes</taxon>
        <taxon>Elasmobranchii</taxon>
        <taxon>Galeomorphii</taxon>
        <taxon>Galeoidea</taxon>
        <taxon>Orectolobiformes</taxon>
        <taxon>Hemiscylliidae</taxon>
        <taxon>Chiloscyllium</taxon>
    </lineage>
</organism>
<comment type="caution">
    <text evidence="2">The sequence shown here is derived from an EMBL/GenBank/DDBJ whole genome shotgun (WGS) entry which is preliminary data.</text>
</comment>
<feature type="compositionally biased region" description="Gly residues" evidence="1">
    <location>
        <begin position="61"/>
        <end position="70"/>
    </location>
</feature>
<evidence type="ECO:0000313" key="2">
    <source>
        <dbReference type="EMBL" id="GCC30177.1"/>
    </source>
</evidence>